<feature type="compositionally biased region" description="Basic and acidic residues" evidence="1">
    <location>
        <begin position="1"/>
        <end position="12"/>
    </location>
</feature>
<dbReference type="PANTHER" id="PTHR23280">
    <property type="entry name" value="4.1 G PROTEIN"/>
    <property type="match status" value="1"/>
</dbReference>
<evidence type="ECO:0000313" key="3">
    <source>
        <dbReference type="EnsemblMetazoa" id="G3572.16:cds"/>
    </source>
</evidence>
<feature type="compositionally biased region" description="Basic and acidic residues" evidence="1">
    <location>
        <begin position="23"/>
        <end position="32"/>
    </location>
</feature>
<protein>
    <recommendedName>
        <fullName evidence="2">Band 4.1 C-terminal domain-containing protein</fullName>
    </recommendedName>
</protein>
<dbReference type="GO" id="GO:0005856">
    <property type="term" value="C:cytoskeleton"/>
    <property type="evidence" value="ECO:0007669"/>
    <property type="project" value="InterPro"/>
</dbReference>
<dbReference type="GO" id="GO:0005886">
    <property type="term" value="C:plasma membrane"/>
    <property type="evidence" value="ECO:0007669"/>
    <property type="project" value="TreeGrafter"/>
</dbReference>
<sequence length="398" mass="44165">SFRMPRDAEGHIIRPVADAGADSYDRTDKLAGHTDTMSSGPPPYSSMDRGDKHNRRPGETEPDRGDMTEDRRDKMLGNHDKTEGAPGEGGDAALLEEGGALHGAKKSKEDKEREKREKEEEKRRQKEAEKEKKRLEKEKKKNKDNTEDRADRLGGEDATETAINGTSGTMGLDSQGGFGLDGSHPDYSDKSIDRKMQFIAVTPPSTEVRDRQRGDNTMPFFESVGSTSDGEGEGTLGKKKPPPVAPKKYRDSQDDRLGDMPPTVATERMRYDPNTDDQPIPTTNVPIVKTQTRTVTYEKDGFPVVIEDGILISSQSHSTRTQTIETTTYKTERDGKTETRVEKKVVISQEENGDDIDHDALLAEAIKSVTEMNPDLSVERIECMRQIEDVDGGREVLG</sequence>
<feature type="compositionally biased region" description="Basic and acidic residues" evidence="1">
    <location>
        <begin position="248"/>
        <end position="258"/>
    </location>
</feature>
<feature type="domain" description="Band 4.1 C-terminal" evidence="2">
    <location>
        <begin position="284"/>
        <end position="381"/>
    </location>
</feature>
<dbReference type="GO" id="GO:0031032">
    <property type="term" value="P:actomyosin structure organization"/>
    <property type="evidence" value="ECO:0007669"/>
    <property type="project" value="TreeGrafter"/>
</dbReference>
<feature type="compositionally biased region" description="Basic and acidic residues" evidence="1">
    <location>
        <begin position="48"/>
        <end position="83"/>
    </location>
</feature>
<dbReference type="AlphaFoldDB" id="A0A8W8MY61"/>
<dbReference type="InterPro" id="IPR008379">
    <property type="entry name" value="Band_4.1_C"/>
</dbReference>
<dbReference type="GO" id="GO:0003779">
    <property type="term" value="F:actin binding"/>
    <property type="evidence" value="ECO:0007669"/>
    <property type="project" value="InterPro"/>
</dbReference>
<organism evidence="3 4">
    <name type="scientific">Magallana gigas</name>
    <name type="common">Pacific oyster</name>
    <name type="synonym">Crassostrea gigas</name>
    <dbReference type="NCBI Taxonomy" id="29159"/>
    <lineage>
        <taxon>Eukaryota</taxon>
        <taxon>Metazoa</taxon>
        <taxon>Spiralia</taxon>
        <taxon>Lophotrochozoa</taxon>
        <taxon>Mollusca</taxon>
        <taxon>Bivalvia</taxon>
        <taxon>Autobranchia</taxon>
        <taxon>Pteriomorphia</taxon>
        <taxon>Ostreida</taxon>
        <taxon>Ostreoidea</taxon>
        <taxon>Ostreidae</taxon>
        <taxon>Magallana</taxon>
    </lineage>
</organism>
<reference evidence="3" key="1">
    <citation type="submission" date="2022-08" db="UniProtKB">
        <authorList>
            <consortium name="EnsemblMetazoa"/>
        </authorList>
    </citation>
    <scope>IDENTIFICATION</scope>
    <source>
        <strain evidence="3">05x7-T-G4-1.051#20</strain>
    </source>
</reference>
<dbReference type="GO" id="GO:0005198">
    <property type="term" value="F:structural molecule activity"/>
    <property type="evidence" value="ECO:0007669"/>
    <property type="project" value="InterPro"/>
</dbReference>
<dbReference type="Pfam" id="PF05902">
    <property type="entry name" value="4_1_CTD"/>
    <property type="match status" value="1"/>
</dbReference>
<name>A0A8W8MY61_MAGGI</name>
<feature type="region of interest" description="Disordered" evidence="1">
    <location>
        <begin position="1"/>
        <end position="284"/>
    </location>
</feature>
<evidence type="ECO:0000313" key="4">
    <source>
        <dbReference type="Proteomes" id="UP000005408"/>
    </source>
</evidence>
<dbReference type="Proteomes" id="UP000005408">
    <property type="component" value="Unassembled WGS sequence"/>
</dbReference>
<keyword evidence="4" id="KW-1185">Reference proteome</keyword>
<dbReference type="EnsemblMetazoa" id="G3572.16">
    <property type="protein sequence ID" value="G3572.16:cds"/>
    <property type="gene ID" value="G3572"/>
</dbReference>
<dbReference type="PANTHER" id="PTHR23280:SF21">
    <property type="entry name" value="PROTEIN 4.1 HOMOLOG"/>
    <property type="match status" value="1"/>
</dbReference>
<accession>A0A8W8MY61</accession>
<evidence type="ECO:0000259" key="2">
    <source>
        <dbReference type="Pfam" id="PF05902"/>
    </source>
</evidence>
<feature type="compositionally biased region" description="Basic and acidic residues" evidence="1">
    <location>
        <begin position="106"/>
        <end position="155"/>
    </location>
</feature>
<feature type="compositionally biased region" description="Basic and acidic residues" evidence="1">
    <location>
        <begin position="183"/>
        <end position="196"/>
    </location>
</feature>
<evidence type="ECO:0000256" key="1">
    <source>
        <dbReference type="SAM" id="MobiDB-lite"/>
    </source>
</evidence>
<proteinExistence type="predicted"/>